<feature type="region of interest" description="Disordered" evidence="1">
    <location>
        <begin position="116"/>
        <end position="145"/>
    </location>
</feature>
<sequence length="292" mass="33369">MFTRQTSEFGLVAPYPFNPGHHLHPPPPKPLIPQRLDRKQRHGTVMTIGRGIRPVVFLFENLSSFVEKADRRLMEEDGSFEEQDARSAPKFALERMDFRSPVFIQPGKAFCAIFTSPPPAEGSEEETAEGPARKKRTTAGRRKPRKGMLPPFFTWKAKLQAVQSLMRQSLYEISRLQIIDASQWSGSYNGFNYMGFYNFLVGYFEEFRSDASKTRVNALLVWSNRWSWSVETVSLDADDLSRKRATSPLNNQWNSSRFLSILVTHGHSEFKVALDERDRGVTDNAEVQTSLS</sequence>
<evidence type="ECO:0000256" key="1">
    <source>
        <dbReference type="SAM" id="MobiDB-lite"/>
    </source>
</evidence>
<organism evidence="2 3">
    <name type="scientific">Galerina marginata (strain CBS 339.88)</name>
    <dbReference type="NCBI Taxonomy" id="685588"/>
    <lineage>
        <taxon>Eukaryota</taxon>
        <taxon>Fungi</taxon>
        <taxon>Dikarya</taxon>
        <taxon>Basidiomycota</taxon>
        <taxon>Agaricomycotina</taxon>
        <taxon>Agaricomycetes</taxon>
        <taxon>Agaricomycetidae</taxon>
        <taxon>Agaricales</taxon>
        <taxon>Agaricineae</taxon>
        <taxon>Strophariaceae</taxon>
        <taxon>Galerina</taxon>
    </lineage>
</organism>
<proteinExistence type="predicted"/>
<gene>
    <name evidence="2" type="ORF">GALMADRAFT_214351</name>
</gene>
<dbReference type="HOGENOM" id="CLU_953303_0_0_1"/>
<name>A0A067SUX6_GALM3</name>
<protein>
    <submittedName>
        <fullName evidence="2">Uncharacterized protein</fullName>
    </submittedName>
</protein>
<reference evidence="3" key="1">
    <citation type="journal article" date="2014" name="Proc. Natl. Acad. Sci. U.S.A.">
        <title>Extensive sampling of basidiomycete genomes demonstrates inadequacy of the white-rot/brown-rot paradigm for wood decay fungi.</title>
        <authorList>
            <person name="Riley R."/>
            <person name="Salamov A.A."/>
            <person name="Brown D.W."/>
            <person name="Nagy L.G."/>
            <person name="Floudas D."/>
            <person name="Held B.W."/>
            <person name="Levasseur A."/>
            <person name="Lombard V."/>
            <person name="Morin E."/>
            <person name="Otillar R."/>
            <person name="Lindquist E.A."/>
            <person name="Sun H."/>
            <person name="LaButti K.M."/>
            <person name="Schmutz J."/>
            <person name="Jabbour D."/>
            <person name="Luo H."/>
            <person name="Baker S.E."/>
            <person name="Pisabarro A.G."/>
            <person name="Walton J.D."/>
            <person name="Blanchette R.A."/>
            <person name="Henrissat B."/>
            <person name="Martin F."/>
            <person name="Cullen D."/>
            <person name="Hibbett D.S."/>
            <person name="Grigoriev I.V."/>
        </authorList>
    </citation>
    <scope>NUCLEOTIDE SEQUENCE [LARGE SCALE GENOMIC DNA]</scope>
    <source>
        <strain evidence="3">CBS 339.88</strain>
    </source>
</reference>
<evidence type="ECO:0000313" key="3">
    <source>
        <dbReference type="Proteomes" id="UP000027222"/>
    </source>
</evidence>
<accession>A0A067SUX6</accession>
<keyword evidence="3" id="KW-1185">Reference proteome</keyword>
<evidence type="ECO:0000313" key="2">
    <source>
        <dbReference type="EMBL" id="KDR70568.1"/>
    </source>
</evidence>
<dbReference type="EMBL" id="KL142396">
    <property type="protein sequence ID" value="KDR70568.1"/>
    <property type="molecule type" value="Genomic_DNA"/>
</dbReference>
<feature type="compositionally biased region" description="Basic residues" evidence="1">
    <location>
        <begin position="133"/>
        <end position="145"/>
    </location>
</feature>
<dbReference type="Proteomes" id="UP000027222">
    <property type="component" value="Unassembled WGS sequence"/>
</dbReference>
<dbReference type="AlphaFoldDB" id="A0A067SUX6"/>